<dbReference type="Proteomes" id="UP000538507">
    <property type="component" value="Unassembled WGS sequence"/>
</dbReference>
<evidence type="ECO:0000313" key="1">
    <source>
        <dbReference type="EMBL" id="MBB4290465.1"/>
    </source>
</evidence>
<dbReference type="RefSeq" id="WP_183607419.1">
    <property type="nucleotide sequence ID" value="NZ_JACHAZ010000001.1"/>
</dbReference>
<accession>A0AAE2MJP8</accession>
<dbReference type="EMBL" id="JACIGO010000002">
    <property type="protein sequence ID" value="MBB4290465.1"/>
    <property type="molecule type" value="Genomic_DNA"/>
</dbReference>
<comment type="caution">
    <text evidence="1">The sequence shown here is derived from an EMBL/GenBank/DDBJ whole genome shotgun (WGS) entry which is preliminary data.</text>
</comment>
<dbReference type="AlphaFoldDB" id="A0AAE2MJP8"/>
<protein>
    <submittedName>
        <fullName evidence="1">Uncharacterized protein</fullName>
    </submittedName>
</protein>
<sequence length="55" mass="5934">MTGESACRTRRAPGQVVLKSLCAIAEDQQAATDIALESKAEILSQVLPTSRELYL</sequence>
<name>A0AAE2MJP8_RHILE</name>
<organism evidence="1 2">
    <name type="scientific">Rhizobium leguminosarum</name>
    <dbReference type="NCBI Taxonomy" id="384"/>
    <lineage>
        <taxon>Bacteria</taxon>
        <taxon>Pseudomonadati</taxon>
        <taxon>Pseudomonadota</taxon>
        <taxon>Alphaproteobacteria</taxon>
        <taxon>Hyphomicrobiales</taxon>
        <taxon>Rhizobiaceae</taxon>
        <taxon>Rhizobium/Agrobacterium group</taxon>
        <taxon>Rhizobium</taxon>
    </lineage>
</organism>
<proteinExistence type="predicted"/>
<evidence type="ECO:0000313" key="2">
    <source>
        <dbReference type="Proteomes" id="UP000538507"/>
    </source>
</evidence>
<reference evidence="1 2" key="1">
    <citation type="submission" date="2020-08" db="EMBL/GenBank/DDBJ databases">
        <title>Genomic Encyclopedia of Type Strains, Phase IV (KMG-V): Genome sequencing to study the core and pangenomes of soil and plant-associated prokaryotes.</title>
        <authorList>
            <person name="Whitman W."/>
        </authorList>
    </citation>
    <scope>NUCLEOTIDE SEQUENCE [LARGE SCALE GENOMIC DNA]</scope>
    <source>
        <strain evidence="1 2">SEMIA 415</strain>
    </source>
</reference>
<gene>
    <name evidence="1" type="ORF">GGE16_002505</name>
</gene>